<dbReference type="GO" id="GO:0033961">
    <property type="term" value="F:cis-stilbene-oxide hydrolase activity"/>
    <property type="evidence" value="ECO:0007669"/>
    <property type="project" value="UniProtKB-UniRule"/>
</dbReference>
<proteinExistence type="inferred from homology"/>
<evidence type="ECO:0000256" key="1">
    <source>
        <dbReference type="ARBA" id="ARBA00000221"/>
    </source>
</evidence>
<evidence type="ECO:0000256" key="3">
    <source>
        <dbReference type="ARBA" id="ARBA00010088"/>
    </source>
</evidence>
<evidence type="ECO:0000256" key="6">
    <source>
        <dbReference type="PIRNR" id="PIRNR001112"/>
    </source>
</evidence>
<evidence type="ECO:0000259" key="8">
    <source>
        <dbReference type="Pfam" id="PF06441"/>
    </source>
</evidence>
<evidence type="ECO:0000313" key="10">
    <source>
        <dbReference type="RefSeq" id="XP_030766181.1"/>
    </source>
</evidence>
<dbReference type="GO" id="GO:0097176">
    <property type="term" value="P:epoxide metabolic process"/>
    <property type="evidence" value="ECO:0007669"/>
    <property type="project" value="TreeGrafter"/>
</dbReference>
<organism evidence="9 10">
    <name type="scientific">Sitophilus oryzae</name>
    <name type="common">Rice weevil</name>
    <name type="synonym">Curculio oryzae</name>
    <dbReference type="NCBI Taxonomy" id="7048"/>
    <lineage>
        <taxon>Eukaryota</taxon>
        <taxon>Metazoa</taxon>
        <taxon>Ecdysozoa</taxon>
        <taxon>Arthropoda</taxon>
        <taxon>Hexapoda</taxon>
        <taxon>Insecta</taxon>
        <taxon>Pterygota</taxon>
        <taxon>Neoptera</taxon>
        <taxon>Endopterygota</taxon>
        <taxon>Coleoptera</taxon>
        <taxon>Polyphaga</taxon>
        <taxon>Cucujiformia</taxon>
        <taxon>Curculionidae</taxon>
        <taxon>Dryophthorinae</taxon>
        <taxon>Sitophilus</taxon>
    </lineage>
</organism>
<keyword evidence="4 6" id="KW-0058">Aromatic hydrocarbons catabolism</keyword>
<evidence type="ECO:0000256" key="7">
    <source>
        <dbReference type="PIRSR" id="PIRSR001112-1"/>
    </source>
</evidence>
<dbReference type="PANTHER" id="PTHR21661">
    <property type="entry name" value="EPOXIDE HYDROLASE 1-RELATED"/>
    <property type="match status" value="1"/>
</dbReference>
<keyword evidence="5 6" id="KW-0378">Hydrolase</keyword>
<protein>
    <recommendedName>
        <fullName evidence="6">Epoxide hydrolase</fullName>
        <ecNumber evidence="6">3.3.2.9</ecNumber>
    </recommendedName>
</protein>
<evidence type="ECO:0000256" key="5">
    <source>
        <dbReference type="ARBA" id="ARBA00022801"/>
    </source>
</evidence>
<keyword evidence="6" id="KW-0256">Endoplasmic reticulum</keyword>
<evidence type="ECO:0000256" key="2">
    <source>
        <dbReference type="ARBA" id="ARBA00004111"/>
    </source>
</evidence>
<dbReference type="GeneID" id="115890160"/>
<dbReference type="PRINTS" id="PR00412">
    <property type="entry name" value="EPOXHYDRLASE"/>
</dbReference>
<dbReference type="Proteomes" id="UP000504635">
    <property type="component" value="Unplaced"/>
</dbReference>
<dbReference type="KEGG" id="soy:115890160"/>
<sequence>MSQYLKLVSALIVILAVYWSIFRTGQKLEELEEKWWGDSGAKSTENREITKTRIDVPSEVLRDLQQRLENTKPFHPSHTGVAQHYGITTTVLNSVLEHWRTKYNWTERQNYLNRYPQYFVQIRGLRIHFVHIKPQIQQGTKKILPLMLLHGWPSSFSEFYEVVPYLVTPQKDRDYVFELVIPSLPGFAFSQSSRKPGLSSVYIAQIFKDLMEVLGYQRYYVHGGDWGSTIAQHMAHRFQDRVIGLHSTMCFINSPRAMFMFFIGKYLPSLIYDNEEVKLCNSIANSLSFIISETGYFHLQATKPDTVGVALRDSPMGLAAYMLEKFSTLTNAAYRDRDDGGLTEKFTWDRLLDNIMIYWVTQSMTSAMRIYAEAFTNRNLEVGSFNSMRIDIPTGCARFPYELLVSPRSILKEKFQNLIHLTSFNTGGHFSALEEPKLLANDIYAFVNKVQQENVN</sequence>
<dbReference type="AlphaFoldDB" id="A0A6J2YSF7"/>
<feature type="active site" description="Proton acceptor" evidence="7">
    <location>
        <position position="429"/>
    </location>
</feature>
<dbReference type="InterPro" id="IPR016292">
    <property type="entry name" value="Epoxide_hydrolase"/>
</dbReference>
<comment type="function">
    <text evidence="6">Catalyzes juvenile hormone hydrolysis.</text>
</comment>
<comment type="catalytic activity">
    <reaction evidence="1 6">
        <text>1-(4-methoxyphenyl)-N-methyl-N-[(3-methyloxetan-3-yl)methyl]methanamine + H2O = 2-{[(4-methoxybenzyl)(methyl)amino]methyl}-2-methylpropane-1,3-diol</text>
        <dbReference type="Rhea" id="RHEA:55764"/>
        <dbReference type="ChEBI" id="CHEBI:15377"/>
        <dbReference type="ChEBI" id="CHEBI:139161"/>
        <dbReference type="ChEBI" id="CHEBI:139164"/>
        <dbReference type="EC" id="3.3.2.9"/>
    </reaction>
</comment>
<dbReference type="SUPFAM" id="SSF53474">
    <property type="entry name" value="alpha/beta-Hydrolases"/>
    <property type="match status" value="1"/>
</dbReference>
<dbReference type="EC" id="3.3.2.9" evidence="6"/>
<feature type="active site" description="Nucleophile" evidence="7">
    <location>
        <position position="225"/>
    </location>
</feature>
<dbReference type="InterPro" id="IPR000639">
    <property type="entry name" value="Epox_hydrolase-like"/>
</dbReference>
<dbReference type="InterPro" id="IPR010497">
    <property type="entry name" value="Epoxide_hydro_N"/>
</dbReference>
<dbReference type="PIRSF" id="PIRSF001112">
    <property type="entry name" value="Epoxide_hydrolase"/>
    <property type="match status" value="1"/>
</dbReference>
<dbReference type="PANTHER" id="PTHR21661:SF35">
    <property type="entry name" value="EPOXIDE HYDROLASE"/>
    <property type="match status" value="1"/>
</dbReference>
<reference evidence="10" key="1">
    <citation type="submission" date="2025-08" db="UniProtKB">
        <authorList>
            <consortium name="RefSeq"/>
        </authorList>
    </citation>
    <scope>IDENTIFICATION</scope>
    <source>
        <tissue evidence="10">Gonads</tissue>
    </source>
</reference>
<dbReference type="GO" id="GO:0005789">
    <property type="term" value="C:endoplasmic reticulum membrane"/>
    <property type="evidence" value="ECO:0007669"/>
    <property type="project" value="UniProtKB-SubCell"/>
</dbReference>
<dbReference type="FunCoup" id="A0A6J2YSF7">
    <property type="interactions" value="254"/>
</dbReference>
<keyword evidence="6" id="KW-0472">Membrane</keyword>
<dbReference type="RefSeq" id="XP_030766181.1">
    <property type="nucleotide sequence ID" value="XM_030910321.1"/>
</dbReference>
<comment type="catalytic activity">
    <reaction evidence="6">
        <text>cis-stilbene oxide + H2O = (1R,2R)-hydrobenzoin</text>
        <dbReference type="Rhea" id="RHEA:23900"/>
        <dbReference type="ChEBI" id="CHEBI:15377"/>
        <dbReference type="ChEBI" id="CHEBI:50004"/>
        <dbReference type="ChEBI" id="CHEBI:50014"/>
        <dbReference type="EC" id="3.3.2.9"/>
    </reaction>
</comment>
<comment type="subcellular location">
    <subcellularLocation>
        <location evidence="6">Endoplasmic reticulum membrane</location>
    </subcellularLocation>
    <subcellularLocation>
        <location evidence="2">Microsome membrane</location>
        <topology evidence="2">Single-pass membrane protein</topology>
    </subcellularLocation>
</comment>
<dbReference type="Pfam" id="PF06441">
    <property type="entry name" value="EHN"/>
    <property type="match status" value="1"/>
</dbReference>
<evidence type="ECO:0000313" key="9">
    <source>
        <dbReference type="Proteomes" id="UP000504635"/>
    </source>
</evidence>
<dbReference type="OrthoDB" id="7130006at2759"/>
<comment type="similarity">
    <text evidence="3 6">Belongs to the peptidase S33 family.</text>
</comment>
<evidence type="ECO:0000256" key="4">
    <source>
        <dbReference type="ARBA" id="ARBA00022797"/>
    </source>
</evidence>
<gene>
    <name evidence="10" type="primary">LOC115890160</name>
</gene>
<dbReference type="Gene3D" id="3.40.50.1820">
    <property type="entry name" value="alpha/beta hydrolase"/>
    <property type="match status" value="1"/>
</dbReference>
<accession>A0A6J2YSF7</accession>
<name>A0A6J2YSF7_SITOR</name>
<dbReference type="InterPro" id="IPR029058">
    <property type="entry name" value="AB_hydrolase_fold"/>
</dbReference>
<feature type="active site" description="Proton donor" evidence="7">
    <location>
        <position position="371"/>
    </location>
</feature>
<dbReference type="InParanoid" id="A0A6J2YSF7"/>
<keyword evidence="9" id="KW-1185">Reference proteome</keyword>
<feature type="domain" description="Epoxide hydrolase N-terminal" evidence="8">
    <location>
        <begin position="50"/>
        <end position="159"/>
    </location>
</feature>